<accession>A0A8H6W3J5</accession>
<dbReference type="GO" id="GO:0005576">
    <property type="term" value="C:extracellular region"/>
    <property type="evidence" value="ECO:0007669"/>
    <property type="project" value="UniProtKB-SubCell"/>
</dbReference>
<keyword evidence="18" id="KW-1185">Reference proteome</keyword>
<evidence type="ECO:0000313" key="18">
    <source>
        <dbReference type="Proteomes" id="UP000636479"/>
    </source>
</evidence>
<dbReference type="GO" id="GO:0046872">
    <property type="term" value="F:metal ion binding"/>
    <property type="evidence" value="ECO:0007669"/>
    <property type="project" value="UniProtKB-KW"/>
</dbReference>
<keyword evidence="8 15" id="KW-0732">Signal</keyword>
<evidence type="ECO:0000256" key="7">
    <source>
        <dbReference type="ARBA" id="ARBA00022723"/>
    </source>
</evidence>
<evidence type="ECO:0000256" key="15">
    <source>
        <dbReference type="SAM" id="SignalP"/>
    </source>
</evidence>
<evidence type="ECO:0000256" key="3">
    <source>
        <dbReference type="ARBA" id="ARBA00010031"/>
    </source>
</evidence>
<feature type="chain" id="PRO_5034228307" evidence="15">
    <location>
        <begin position="17"/>
        <end position="159"/>
    </location>
</feature>
<reference evidence="17" key="1">
    <citation type="submission" date="2020-05" db="EMBL/GenBank/DDBJ databases">
        <title>Mycena genomes resolve the evolution of fungal bioluminescence.</title>
        <authorList>
            <person name="Tsai I.J."/>
        </authorList>
    </citation>
    <scope>NUCLEOTIDE SEQUENCE</scope>
    <source>
        <strain evidence="17">171206Taipei</strain>
    </source>
</reference>
<keyword evidence="6" id="KW-0349">Heme</keyword>
<evidence type="ECO:0000256" key="4">
    <source>
        <dbReference type="ARBA" id="ARBA00022475"/>
    </source>
</evidence>
<comment type="caution">
    <text evidence="17">The sequence shown here is derived from an EMBL/GenBank/DDBJ whole genome shotgun (WGS) entry which is preliminary data.</text>
</comment>
<comment type="subcellular location">
    <subcellularLocation>
        <location evidence="1">Cell membrane</location>
        <topology evidence="1">Lipid-anchor</topology>
        <topology evidence="1">GPI-anchor</topology>
    </subcellularLocation>
    <subcellularLocation>
        <location evidence="2">Secreted</location>
    </subcellularLocation>
</comment>
<keyword evidence="13" id="KW-0449">Lipoprotein</keyword>
<evidence type="ECO:0000256" key="8">
    <source>
        <dbReference type="ARBA" id="ARBA00022729"/>
    </source>
</evidence>
<dbReference type="PROSITE" id="PS52012">
    <property type="entry name" value="CFEM"/>
    <property type="match status" value="1"/>
</dbReference>
<keyword evidence="7" id="KW-0479">Metal-binding</keyword>
<dbReference type="OrthoDB" id="3065412at2759"/>
<name>A0A8H6W3J5_9AGAR</name>
<evidence type="ECO:0000256" key="14">
    <source>
        <dbReference type="SAM" id="MobiDB-lite"/>
    </source>
</evidence>
<keyword evidence="9" id="KW-0408">Iron</keyword>
<dbReference type="Pfam" id="PF05730">
    <property type="entry name" value="CFEM"/>
    <property type="match status" value="1"/>
</dbReference>
<keyword evidence="5" id="KW-0964">Secreted</keyword>
<evidence type="ECO:0000259" key="16">
    <source>
        <dbReference type="PROSITE" id="PS52012"/>
    </source>
</evidence>
<evidence type="ECO:0000256" key="10">
    <source>
        <dbReference type="ARBA" id="ARBA00023136"/>
    </source>
</evidence>
<feature type="region of interest" description="Disordered" evidence="14">
    <location>
        <begin position="112"/>
        <end position="134"/>
    </location>
</feature>
<evidence type="ECO:0000256" key="2">
    <source>
        <dbReference type="ARBA" id="ARBA00004613"/>
    </source>
</evidence>
<dbReference type="InterPro" id="IPR051735">
    <property type="entry name" value="CFEM_domain"/>
</dbReference>
<comment type="similarity">
    <text evidence="3">Belongs to the RBT5 family.</text>
</comment>
<dbReference type="AlphaFoldDB" id="A0A8H6W3J5"/>
<dbReference type="EMBL" id="JACAZF010000005">
    <property type="protein sequence ID" value="KAF7303662.1"/>
    <property type="molecule type" value="Genomic_DNA"/>
</dbReference>
<evidence type="ECO:0000256" key="9">
    <source>
        <dbReference type="ARBA" id="ARBA00023004"/>
    </source>
</evidence>
<sequence>MRLFLSFLALATLANAANVQRQLPGFPSCATNCLNNPTTLGGCSIADEKCLCQSVPYLQSTLACINAACPSPEDQQKSIVGAENLCSNFGVTITSQSAAIFGGLSTVANSPSGVSGGSSGPSSPAPSPPAPSKGSATNLKVGGLTYLPAIVVPAFAVFL</sequence>
<keyword evidence="4" id="KW-1003">Cell membrane</keyword>
<keyword evidence="12" id="KW-0325">Glycoprotein</keyword>
<dbReference type="SMART" id="SM00747">
    <property type="entry name" value="CFEM"/>
    <property type="match status" value="1"/>
</dbReference>
<proteinExistence type="inferred from homology"/>
<organism evidence="17 18">
    <name type="scientific">Mycena indigotica</name>
    <dbReference type="NCBI Taxonomy" id="2126181"/>
    <lineage>
        <taxon>Eukaryota</taxon>
        <taxon>Fungi</taxon>
        <taxon>Dikarya</taxon>
        <taxon>Basidiomycota</taxon>
        <taxon>Agaricomycotina</taxon>
        <taxon>Agaricomycetes</taxon>
        <taxon>Agaricomycetidae</taxon>
        <taxon>Agaricales</taxon>
        <taxon>Marasmiineae</taxon>
        <taxon>Mycenaceae</taxon>
        <taxon>Mycena</taxon>
    </lineage>
</organism>
<evidence type="ECO:0000256" key="13">
    <source>
        <dbReference type="ARBA" id="ARBA00023288"/>
    </source>
</evidence>
<feature type="signal peptide" evidence="15">
    <location>
        <begin position="1"/>
        <end position="16"/>
    </location>
</feature>
<evidence type="ECO:0000256" key="11">
    <source>
        <dbReference type="ARBA" id="ARBA00023157"/>
    </source>
</evidence>
<dbReference type="GO" id="GO:0005886">
    <property type="term" value="C:plasma membrane"/>
    <property type="evidence" value="ECO:0007669"/>
    <property type="project" value="UniProtKB-SubCell"/>
</dbReference>
<dbReference type="PANTHER" id="PTHR37928:SF2">
    <property type="entry name" value="GPI ANCHORED CFEM DOMAIN PROTEIN (AFU_ORTHOLOGUE AFUA_6G10580)"/>
    <property type="match status" value="1"/>
</dbReference>
<evidence type="ECO:0000256" key="1">
    <source>
        <dbReference type="ARBA" id="ARBA00004609"/>
    </source>
</evidence>
<evidence type="ECO:0000256" key="6">
    <source>
        <dbReference type="ARBA" id="ARBA00022617"/>
    </source>
</evidence>
<keyword evidence="11" id="KW-1015">Disulfide bond</keyword>
<dbReference type="RefSeq" id="XP_037220634.1">
    <property type="nucleotide sequence ID" value="XM_037362713.1"/>
</dbReference>
<feature type="domain" description="CFEM" evidence="16">
    <location>
        <begin position="1"/>
        <end position="111"/>
    </location>
</feature>
<protein>
    <submittedName>
        <fullName evidence="17">CFEM domain-containing protein</fullName>
    </submittedName>
</protein>
<dbReference type="GeneID" id="59345229"/>
<evidence type="ECO:0000313" key="17">
    <source>
        <dbReference type="EMBL" id="KAF7303662.1"/>
    </source>
</evidence>
<dbReference type="PANTHER" id="PTHR37928">
    <property type="entry name" value="CFEM DOMAIN PROTEIN (AFU_ORTHOLOGUE AFUA_6G14090)"/>
    <property type="match status" value="1"/>
</dbReference>
<keyword evidence="10" id="KW-0472">Membrane</keyword>
<evidence type="ECO:0000256" key="5">
    <source>
        <dbReference type="ARBA" id="ARBA00022525"/>
    </source>
</evidence>
<dbReference type="Proteomes" id="UP000636479">
    <property type="component" value="Unassembled WGS sequence"/>
</dbReference>
<dbReference type="InterPro" id="IPR008427">
    <property type="entry name" value="Extracellular_membr_CFEM_dom"/>
</dbReference>
<gene>
    <name evidence="17" type="ORF">MIND_00595600</name>
</gene>
<evidence type="ECO:0000256" key="12">
    <source>
        <dbReference type="ARBA" id="ARBA00023180"/>
    </source>
</evidence>